<evidence type="ECO:0000256" key="1">
    <source>
        <dbReference type="ARBA" id="ARBA00022475"/>
    </source>
</evidence>
<comment type="caution">
    <text evidence="10">Lacks conserved residue(s) required for the propagation of feature annotation.</text>
</comment>
<comment type="subcellular location">
    <subcellularLocation>
        <location evidence="10">Cell membrane</location>
        <topology evidence="10">Peripheral membrane protein</topology>
        <orientation evidence="10">Cytoplasmic side</orientation>
    </subcellularLocation>
</comment>
<protein>
    <recommendedName>
        <fullName evidence="10">UDP-N-acetylglucosamine--N-acetylmuramyl-(pentapeptide) pyrophosphoryl-undecaprenol N-acetylglucosamine transferase</fullName>
        <ecNumber evidence="10">2.4.1.227</ecNumber>
    </recommendedName>
    <alternativeName>
        <fullName evidence="10">Undecaprenyl-PP-MurNAc-pentapeptide-UDPGlcNAc GlcNAc transferase</fullName>
    </alternativeName>
</protein>
<evidence type="ECO:0000259" key="12">
    <source>
        <dbReference type="Pfam" id="PF03033"/>
    </source>
</evidence>
<dbReference type="UniPathway" id="UPA00219"/>
<dbReference type="GO" id="GO:0005975">
    <property type="term" value="P:carbohydrate metabolic process"/>
    <property type="evidence" value="ECO:0007669"/>
    <property type="project" value="InterPro"/>
</dbReference>
<evidence type="ECO:0000259" key="13">
    <source>
        <dbReference type="Pfam" id="PF04101"/>
    </source>
</evidence>
<comment type="catalytic activity">
    <reaction evidence="10">
        <text>di-trans,octa-cis-undecaprenyl diphospho-N-acetyl-alpha-D-muramoyl-L-alanyl-D-glutamyl-meso-2,6-diaminopimeloyl-D-alanyl-D-alanine + UDP-N-acetyl-alpha-D-glucosamine = di-trans,octa-cis-undecaprenyl diphospho-[N-acetyl-alpha-D-glucosaminyl-(1-&gt;4)]-N-acetyl-alpha-D-muramoyl-L-alanyl-D-glutamyl-meso-2,6-diaminopimeloyl-D-alanyl-D-alanine + UDP + H(+)</text>
        <dbReference type="Rhea" id="RHEA:31227"/>
        <dbReference type="ChEBI" id="CHEBI:15378"/>
        <dbReference type="ChEBI" id="CHEBI:57705"/>
        <dbReference type="ChEBI" id="CHEBI:58223"/>
        <dbReference type="ChEBI" id="CHEBI:61387"/>
        <dbReference type="ChEBI" id="CHEBI:61388"/>
        <dbReference type="EC" id="2.4.1.227"/>
    </reaction>
</comment>
<name>A0A0G1M6N9_9BACT</name>
<comment type="pathway">
    <text evidence="10">Cell wall biogenesis; peptidoglycan biosynthesis.</text>
</comment>
<keyword evidence="2 10" id="KW-0132">Cell division</keyword>
<comment type="similarity">
    <text evidence="10">Belongs to the glycosyltransferase 28 family. MurG subfamily.</text>
</comment>
<dbReference type="GO" id="GO:0051991">
    <property type="term" value="F:UDP-N-acetyl-D-glucosamine:N-acetylmuramoyl-L-alanyl-D-glutamyl-meso-2,6-diaminopimelyl-D-alanyl-D-alanine-diphosphoundecaprenol 4-beta-N-acetylglucosaminlytransferase activity"/>
    <property type="evidence" value="ECO:0007669"/>
    <property type="project" value="RHEA"/>
</dbReference>
<evidence type="ECO:0000313" key="15">
    <source>
        <dbReference type="Proteomes" id="UP000033901"/>
    </source>
</evidence>
<evidence type="ECO:0000256" key="9">
    <source>
        <dbReference type="ARBA" id="ARBA00023316"/>
    </source>
</evidence>
<keyword evidence="3 10" id="KW-0328">Glycosyltransferase</keyword>
<dbReference type="Proteomes" id="UP000033901">
    <property type="component" value="Unassembled WGS sequence"/>
</dbReference>
<sequence length="374" mass="41084">MKKTKTERCYSIVLTGGHAGTTALAVVKEIKRRHPLWKICWIGAASAIEGKTIPTPESKAFPLEGVEFEAIFTGRLQRRFTLWTVPSLLKIPFGFVHALILLLGIRPKVILSFGGFAAFPVVVVGAILGIPVIIHEQTMAVGRANKFSALFARKIALAREESLEFFPKDKCVVVGNPILPEIEKILPKKEISDPPQILVTGGSRGSMTINSIVGGVLAQLLSKYRLIHHTGEIDFSRFEKRRFGLTGAAKERYEVYAHIPAKLMPKILEEADILVGRAGANTVSEAVAAKKPSILIPLPFSYLDEQTKNADFAQKFGVAKVLPQEKATGPKLLEEIDETVENWQATLNKVKEKETPDIGASGRLVSLIEEYCKP</sequence>
<feature type="transmembrane region" description="Helical" evidence="11">
    <location>
        <begin position="109"/>
        <end position="134"/>
    </location>
</feature>
<dbReference type="HAMAP" id="MF_00033">
    <property type="entry name" value="MurG"/>
    <property type="match status" value="1"/>
</dbReference>
<evidence type="ECO:0000313" key="14">
    <source>
        <dbReference type="EMBL" id="KKT67574.1"/>
    </source>
</evidence>
<evidence type="ECO:0000256" key="4">
    <source>
        <dbReference type="ARBA" id="ARBA00022679"/>
    </source>
</evidence>
<feature type="domain" description="Glycosyl transferase family 28 C-terminal" evidence="13">
    <location>
        <begin position="197"/>
        <end position="352"/>
    </location>
</feature>
<dbReference type="AlphaFoldDB" id="A0A0G1M6N9"/>
<dbReference type="GO" id="GO:0051301">
    <property type="term" value="P:cell division"/>
    <property type="evidence" value="ECO:0007669"/>
    <property type="project" value="UniProtKB-KW"/>
</dbReference>
<dbReference type="EMBL" id="LCIZ01000006">
    <property type="protein sequence ID" value="KKT67574.1"/>
    <property type="molecule type" value="Genomic_DNA"/>
</dbReference>
<dbReference type="SUPFAM" id="SSF53756">
    <property type="entry name" value="UDP-Glycosyltransferase/glycogen phosphorylase"/>
    <property type="match status" value="1"/>
</dbReference>
<evidence type="ECO:0000256" key="7">
    <source>
        <dbReference type="ARBA" id="ARBA00023136"/>
    </source>
</evidence>
<dbReference type="PANTHER" id="PTHR21015">
    <property type="entry name" value="UDP-N-ACETYLGLUCOSAMINE--N-ACETYLMURAMYL-(PENTAPEPTIDE) PYROPHOSPHORYL-UNDECAPRENOL N-ACETYLGLUCOSAMINE TRANSFERASE 1"/>
    <property type="match status" value="1"/>
</dbReference>
<feature type="binding site" evidence="10">
    <location>
        <position position="306"/>
    </location>
    <ligand>
        <name>UDP-N-acetyl-alpha-D-glucosamine</name>
        <dbReference type="ChEBI" id="CHEBI:57705"/>
    </ligand>
</feature>
<feature type="transmembrane region" description="Helical" evidence="11">
    <location>
        <begin position="80"/>
        <end position="103"/>
    </location>
</feature>
<evidence type="ECO:0000256" key="11">
    <source>
        <dbReference type="SAM" id="Phobius"/>
    </source>
</evidence>
<feature type="binding site" evidence="10">
    <location>
        <position position="203"/>
    </location>
    <ligand>
        <name>UDP-N-acetyl-alpha-D-glucosamine</name>
        <dbReference type="ChEBI" id="CHEBI:57705"/>
    </ligand>
</feature>
<dbReference type="Pfam" id="PF03033">
    <property type="entry name" value="Glyco_transf_28"/>
    <property type="match status" value="1"/>
</dbReference>
<evidence type="ECO:0000256" key="10">
    <source>
        <dbReference type="HAMAP-Rule" id="MF_00033"/>
    </source>
</evidence>
<proteinExistence type="inferred from homology"/>
<dbReference type="Pfam" id="PF04101">
    <property type="entry name" value="Glyco_tran_28_C"/>
    <property type="match status" value="1"/>
</dbReference>
<dbReference type="EC" id="2.4.1.227" evidence="10"/>
<comment type="caution">
    <text evidence="14">The sequence shown here is derived from an EMBL/GenBank/DDBJ whole genome shotgun (WGS) entry which is preliminary data.</text>
</comment>
<evidence type="ECO:0000256" key="6">
    <source>
        <dbReference type="ARBA" id="ARBA00022984"/>
    </source>
</evidence>
<keyword evidence="7 10" id="KW-0472">Membrane</keyword>
<evidence type="ECO:0000256" key="5">
    <source>
        <dbReference type="ARBA" id="ARBA00022960"/>
    </source>
</evidence>
<keyword evidence="5 10" id="KW-0133">Cell shape</keyword>
<keyword evidence="11" id="KW-0812">Transmembrane</keyword>
<dbReference type="CDD" id="cd03785">
    <property type="entry name" value="GT28_MurG"/>
    <property type="match status" value="1"/>
</dbReference>
<dbReference type="InterPro" id="IPR006009">
    <property type="entry name" value="GlcNAc_MurG"/>
</dbReference>
<dbReference type="PANTHER" id="PTHR21015:SF22">
    <property type="entry name" value="GLYCOSYLTRANSFERASE"/>
    <property type="match status" value="1"/>
</dbReference>
<dbReference type="InterPro" id="IPR004276">
    <property type="entry name" value="GlycoTrans_28_N"/>
</dbReference>
<dbReference type="GO" id="GO:0050511">
    <property type="term" value="F:undecaprenyldiphospho-muramoylpentapeptide beta-N-acetylglucosaminyltransferase activity"/>
    <property type="evidence" value="ECO:0007669"/>
    <property type="project" value="UniProtKB-UniRule"/>
</dbReference>
<dbReference type="Gene3D" id="3.40.50.2000">
    <property type="entry name" value="Glycogen Phosphorylase B"/>
    <property type="match status" value="2"/>
</dbReference>
<dbReference type="GO" id="GO:0009252">
    <property type="term" value="P:peptidoglycan biosynthetic process"/>
    <property type="evidence" value="ECO:0007669"/>
    <property type="project" value="UniProtKB-UniRule"/>
</dbReference>
<dbReference type="GO" id="GO:0008360">
    <property type="term" value="P:regulation of cell shape"/>
    <property type="evidence" value="ECO:0007669"/>
    <property type="project" value="UniProtKB-KW"/>
</dbReference>
<dbReference type="GO" id="GO:0071555">
    <property type="term" value="P:cell wall organization"/>
    <property type="evidence" value="ECO:0007669"/>
    <property type="project" value="UniProtKB-KW"/>
</dbReference>
<evidence type="ECO:0000256" key="3">
    <source>
        <dbReference type="ARBA" id="ARBA00022676"/>
    </source>
</evidence>
<dbReference type="GO" id="GO:0005886">
    <property type="term" value="C:plasma membrane"/>
    <property type="evidence" value="ECO:0007669"/>
    <property type="project" value="UniProtKB-SubCell"/>
</dbReference>
<accession>A0A0G1M6N9</accession>
<keyword evidence="9 10" id="KW-0961">Cell wall biogenesis/degradation</keyword>
<keyword evidence="6 10" id="KW-0573">Peptidoglycan synthesis</keyword>
<evidence type="ECO:0000256" key="8">
    <source>
        <dbReference type="ARBA" id="ARBA00023306"/>
    </source>
</evidence>
<organism evidence="14 15">
    <name type="scientific">Candidatus Curtissbacteria bacterium GW2011_GWC1_44_33</name>
    <dbReference type="NCBI Taxonomy" id="1618413"/>
    <lineage>
        <taxon>Bacteria</taxon>
        <taxon>Candidatus Curtissiibacteriota</taxon>
    </lineage>
</organism>
<keyword evidence="11" id="KW-1133">Transmembrane helix</keyword>
<reference evidence="14 15" key="1">
    <citation type="journal article" date="2015" name="Nature">
        <title>rRNA introns, odd ribosomes, and small enigmatic genomes across a large radiation of phyla.</title>
        <authorList>
            <person name="Brown C.T."/>
            <person name="Hug L.A."/>
            <person name="Thomas B.C."/>
            <person name="Sharon I."/>
            <person name="Castelle C.J."/>
            <person name="Singh A."/>
            <person name="Wilkins M.J."/>
            <person name="Williams K.H."/>
            <person name="Banfield J.F."/>
        </authorList>
    </citation>
    <scope>NUCLEOTIDE SEQUENCE [LARGE SCALE GENOMIC DNA]</scope>
</reference>
<evidence type="ECO:0000256" key="2">
    <source>
        <dbReference type="ARBA" id="ARBA00022618"/>
    </source>
</evidence>
<keyword evidence="8 10" id="KW-0131">Cell cycle</keyword>
<feature type="domain" description="Glycosyltransferase family 28 N-terminal" evidence="12">
    <location>
        <begin position="15"/>
        <end position="156"/>
    </location>
</feature>
<keyword evidence="1 10" id="KW-1003">Cell membrane</keyword>
<comment type="function">
    <text evidence="10">Cell wall formation. Catalyzes the transfer of a GlcNAc subunit on undecaprenyl-pyrophosphoryl-MurNAc-pentapeptide (lipid intermediate I) to form undecaprenyl-pyrophosphoryl-MurNAc-(pentapeptide)GlcNAc (lipid intermediate II).</text>
</comment>
<gene>
    <name evidence="10" type="primary">murG</name>
    <name evidence="14" type="ORF">UW61_C0006G0002</name>
</gene>
<dbReference type="InterPro" id="IPR007235">
    <property type="entry name" value="Glyco_trans_28_C"/>
</dbReference>
<keyword evidence="4 10" id="KW-0808">Transferase</keyword>